<comment type="caution">
    <text evidence="1">The sequence shown here is derived from an EMBL/GenBank/DDBJ whole genome shotgun (WGS) entry which is preliminary data.</text>
</comment>
<reference evidence="1" key="1">
    <citation type="submission" date="2019-08" db="EMBL/GenBank/DDBJ databases">
        <authorList>
            <person name="Kucharzyk K."/>
            <person name="Murdoch R.W."/>
            <person name="Higgins S."/>
            <person name="Loffler F."/>
        </authorList>
    </citation>
    <scope>NUCLEOTIDE SEQUENCE</scope>
</reference>
<organism evidence="1">
    <name type="scientific">bioreactor metagenome</name>
    <dbReference type="NCBI Taxonomy" id="1076179"/>
    <lineage>
        <taxon>unclassified sequences</taxon>
        <taxon>metagenomes</taxon>
        <taxon>ecological metagenomes</taxon>
    </lineage>
</organism>
<gene>
    <name evidence="1" type="ORF">SDC9_185860</name>
</gene>
<sequence>MWRIGKNIHGKSVRNFGDFFAYGAEADDTECFAGQFGQRCVPIAETFAVLPIPSFDRR</sequence>
<accession>A0A645HIA9</accession>
<name>A0A645HIA9_9ZZZZ</name>
<evidence type="ECO:0000313" key="1">
    <source>
        <dbReference type="EMBL" id="MPN38336.1"/>
    </source>
</evidence>
<dbReference type="EMBL" id="VSSQ01093498">
    <property type="protein sequence ID" value="MPN38336.1"/>
    <property type="molecule type" value="Genomic_DNA"/>
</dbReference>
<dbReference type="AlphaFoldDB" id="A0A645HIA9"/>
<proteinExistence type="predicted"/>
<protein>
    <submittedName>
        <fullName evidence="1">Uncharacterized protein</fullName>
    </submittedName>
</protein>